<feature type="transmembrane region" description="Helical" evidence="1">
    <location>
        <begin position="152"/>
        <end position="170"/>
    </location>
</feature>
<dbReference type="PANTHER" id="PTHR23028">
    <property type="entry name" value="ACETYLTRANSFERASE"/>
    <property type="match status" value="1"/>
</dbReference>
<feature type="transmembrane region" description="Helical" evidence="1">
    <location>
        <begin position="27"/>
        <end position="45"/>
    </location>
</feature>
<feature type="transmembrane region" description="Helical" evidence="1">
    <location>
        <begin position="66"/>
        <end position="83"/>
    </location>
</feature>
<dbReference type="EMBL" id="FMAI01000002">
    <property type="protein sequence ID" value="SCB16592.1"/>
    <property type="molecule type" value="Genomic_DNA"/>
</dbReference>
<dbReference type="AlphaFoldDB" id="A0A1C3UM93"/>
<name>A0A1C3UM93_9BRAD</name>
<feature type="transmembrane region" description="Helical" evidence="1">
    <location>
        <begin position="176"/>
        <end position="195"/>
    </location>
</feature>
<evidence type="ECO:0000313" key="3">
    <source>
        <dbReference type="EMBL" id="SCB16592.1"/>
    </source>
</evidence>
<dbReference type="Proteomes" id="UP000199184">
    <property type="component" value="Unassembled WGS sequence"/>
</dbReference>
<keyword evidence="1" id="KW-1133">Transmembrane helix</keyword>
<feature type="transmembrane region" description="Helical" evidence="1">
    <location>
        <begin position="265"/>
        <end position="284"/>
    </location>
</feature>
<accession>A0A1C3UM93</accession>
<feature type="transmembrane region" description="Helical" evidence="1">
    <location>
        <begin position="231"/>
        <end position="253"/>
    </location>
</feature>
<organism evidence="3 4">
    <name type="scientific">Bradyrhizobium shewense</name>
    <dbReference type="NCBI Taxonomy" id="1761772"/>
    <lineage>
        <taxon>Bacteria</taxon>
        <taxon>Pseudomonadati</taxon>
        <taxon>Pseudomonadota</taxon>
        <taxon>Alphaproteobacteria</taxon>
        <taxon>Hyphomicrobiales</taxon>
        <taxon>Nitrobacteraceae</taxon>
        <taxon>Bradyrhizobium</taxon>
    </lineage>
</organism>
<dbReference type="GO" id="GO:0016787">
    <property type="term" value="F:hydrolase activity"/>
    <property type="evidence" value="ECO:0007669"/>
    <property type="project" value="UniProtKB-KW"/>
</dbReference>
<dbReference type="GO" id="GO:0000271">
    <property type="term" value="P:polysaccharide biosynthetic process"/>
    <property type="evidence" value="ECO:0007669"/>
    <property type="project" value="TreeGrafter"/>
</dbReference>
<proteinExistence type="predicted"/>
<evidence type="ECO:0000256" key="1">
    <source>
        <dbReference type="SAM" id="Phobius"/>
    </source>
</evidence>
<dbReference type="PANTHER" id="PTHR23028:SF53">
    <property type="entry name" value="ACYL_TRANSF_3 DOMAIN-CONTAINING PROTEIN"/>
    <property type="match status" value="1"/>
</dbReference>
<keyword evidence="3" id="KW-0808">Transferase</keyword>
<feature type="transmembrane region" description="Helical" evidence="1">
    <location>
        <begin position="128"/>
        <end position="147"/>
    </location>
</feature>
<keyword evidence="1" id="KW-0472">Membrane</keyword>
<dbReference type="InterPro" id="IPR050879">
    <property type="entry name" value="Acyltransferase_3"/>
</dbReference>
<evidence type="ECO:0000313" key="4">
    <source>
        <dbReference type="Proteomes" id="UP000199184"/>
    </source>
</evidence>
<sequence>MGTVRFLLAAIVVGFHCQFGVIHQTIGGLAAVEVFYIISGFYMAAAYERHYPGRPAAFFASRFARLYPFYLAVLAATFALHLWNPANESGIFNSLRTDERPYVINLSLLGLDLYSAMHSTTYLLVPQAWSISAEIVFYALLPALLLLNRKWLAGLVAAAFAIKMTILHVYEWKWAYFPFYSQIGYFGTGVVLFSLRDRLTWSTRAGYWLAALYCLYLLGDVYADVDYHGGIVQGVPLVIATCIVIPTLFSRINGPLSTALGDASYGVYLSHFLFIQIAINLQFFDPITLTNPHIVSHGRILFQTLGILLASTVIALAFEFTVQRWIDRARRSLFYNRKGPHDSFGEA</sequence>
<evidence type="ECO:0000259" key="2">
    <source>
        <dbReference type="Pfam" id="PF01757"/>
    </source>
</evidence>
<protein>
    <submittedName>
        <fullName evidence="3">Peptidoglycan/LPS O-acetylase OafA/YrhL, contains acyltransferase and SGNH-hydrolase domains</fullName>
    </submittedName>
</protein>
<keyword evidence="3" id="KW-0378">Hydrolase</keyword>
<feature type="domain" description="Acyltransferase 3" evidence="2">
    <location>
        <begin position="4"/>
        <end position="314"/>
    </location>
</feature>
<dbReference type="GO" id="GO:0016020">
    <property type="term" value="C:membrane"/>
    <property type="evidence" value="ECO:0007669"/>
    <property type="project" value="TreeGrafter"/>
</dbReference>
<gene>
    <name evidence="3" type="ORF">GA0061098_1002143</name>
</gene>
<feature type="transmembrane region" description="Helical" evidence="1">
    <location>
        <begin position="300"/>
        <end position="322"/>
    </location>
</feature>
<reference evidence="4" key="1">
    <citation type="submission" date="2016-08" db="EMBL/GenBank/DDBJ databases">
        <authorList>
            <person name="Varghese N."/>
            <person name="Submissions Spin"/>
        </authorList>
    </citation>
    <scope>NUCLEOTIDE SEQUENCE [LARGE SCALE GENOMIC DNA]</scope>
    <source>
        <strain evidence="4">ERR11</strain>
    </source>
</reference>
<feature type="transmembrane region" description="Helical" evidence="1">
    <location>
        <begin position="207"/>
        <end position="225"/>
    </location>
</feature>
<keyword evidence="3" id="KW-0012">Acyltransferase</keyword>
<dbReference type="InterPro" id="IPR002656">
    <property type="entry name" value="Acyl_transf_3_dom"/>
</dbReference>
<dbReference type="GO" id="GO:0016747">
    <property type="term" value="F:acyltransferase activity, transferring groups other than amino-acyl groups"/>
    <property type="evidence" value="ECO:0007669"/>
    <property type="project" value="InterPro"/>
</dbReference>
<keyword evidence="4" id="KW-1185">Reference proteome</keyword>
<keyword evidence="1" id="KW-0812">Transmembrane</keyword>
<dbReference type="Pfam" id="PF01757">
    <property type="entry name" value="Acyl_transf_3"/>
    <property type="match status" value="1"/>
</dbReference>